<dbReference type="Proteomes" id="UP000035681">
    <property type="component" value="Unplaced"/>
</dbReference>
<evidence type="ECO:0000313" key="3">
    <source>
        <dbReference type="WBParaSite" id="TCONS_00014755.p1"/>
    </source>
</evidence>
<dbReference type="WBParaSite" id="TCONS_00014755.p1">
    <property type="protein sequence ID" value="TCONS_00014755.p1"/>
    <property type="gene ID" value="XLOC_009976"/>
</dbReference>
<sequence>MMRISYNVNYYQLNFEASMSDAKSTPKELPILDQMRIEKELDEVVHRQRLTPRPIDFSTIPRQLFEPLIGCGICTKPIKKTLICQKCLARYCSTCISKEKFRNKDNYKCQKCHVLFDNKIKLVQDKTFDIIVEMIENHCPERRFIYPIDEVMDDDCNMKKCNLYERDKNSISNTLISENLSFLSFKEDFSNNHSIVKEECIEENDNGKINYDYKSRPVTNNPITTKNLNSLCNINKNGKSIYNLTDSLTNNNSLVIPYLRQEDLLCTSFESSTRSGRMLNIRLSPDINVINCFDRLGDIVRIPLYLKVSPNFKVKEFKKWALNRISELFEKQGVSSIKLGDENIDLYWSEFKPVILNVPQSPDNISSESLSKKPRLELSLSNNLQQSTQQISTTKLSRRDTIINTLGEEMTIDIFIKTYLEEQYKENLFVDIFFKFRTQSSNGRQ</sequence>
<proteinExistence type="predicted"/>
<keyword evidence="1" id="KW-1185">Reference proteome</keyword>
<evidence type="ECO:0000313" key="1">
    <source>
        <dbReference type="Proteomes" id="UP000035681"/>
    </source>
</evidence>
<dbReference type="AlphaFoldDB" id="A0A0K0EKH8"/>
<name>A0A0K0EKH8_STRER</name>
<reference evidence="2" key="1">
    <citation type="submission" date="2015-08" db="UniProtKB">
        <authorList>
            <consortium name="WormBaseParasite"/>
        </authorList>
    </citation>
    <scope>IDENTIFICATION</scope>
</reference>
<dbReference type="WBParaSite" id="SSTP_0000997200.1">
    <property type="protein sequence ID" value="SSTP_0000997200.1"/>
    <property type="gene ID" value="SSTP_0000997200"/>
</dbReference>
<evidence type="ECO:0000313" key="2">
    <source>
        <dbReference type="WBParaSite" id="SSTP_0000997200.1"/>
    </source>
</evidence>
<organism evidence="2">
    <name type="scientific">Strongyloides stercoralis</name>
    <name type="common">Threadworm</name>
    <dbReference type="NCBI Taxonomy" id="6248"/>
    <lineage>
        <taxon>Eukaryota</taxon>
        <taxon>Metazoa</taxon>
        <taxon>Ecdysozoa</taxon>
        <taxon>Nematoda</taxon>
        <taxon>Chromadorea</taxon>
        <taxon>Rhabditida</taxon>
        <taxon>Tylenchina</taxon>
        <taxon>Panagrolaimomorpha</taxon>
        <taxon>Strongyloidoidea</taxon>
        <taxon>Strongyloididae</taxon>
        <taxon>Strongyloides</taxon>
    </lineage>
</organism>
<accession>A0A0K0EKH8</accession>
<protein>
    <submittedName>
        <fullName evidence="2 3">RING-type domain-containing protein</fullName>
    </submittedName>
</protein>